<proteinExistence type="inferred from homology"/>
<reference key="2">
    <citation type="submission" date="2011-03" db="EMBL/GenBank/DDBJ databases">
        <title>Complete genome sequence of the thermoacidophilic crenarchaeon Thermoproteus uzoniensis 768-20.</title>
        <authorList>
            <person name="Mardanov A.V."/>
            <person name="Gumerov V.M."/>
            <person name="Beletsky A.V."/>
            <person name="Prokofeva M.I."/>
            <person name="Bonch-Osmolovskaya E.A."/>
            <person name="Ravin N.V."/>
            <person name="Skryabin K.G."/>
        </authorList>
    </citation>
    <scope>NUCLEOTIDE SEQUENCE</scope>
    <source>
        <strain>768-20</strain>
    </source>
</reference>
<evidence type="ECO:0000313" key="8">
    <source>
        <dbReference type="EMBL" id="AEA12005.1"/>
    </source>
</evidence>
<dbReference type="SUPFAM" id="SSF51645">
    <property type="entry name" value="Malate synthase G"/>
    <property type="match status" value="1"/>
</dbReference>
<dbReference type="Gene3D" id="3.20.20.360">
    <property type="entry name" value="Malate synthase, domain 3"/>
    <property type="match status" value="1"/>
</dbReference>
<evidence type="ECO:0000256" key="2">
    <source>
        <dbReference type="ARBA" id="ARBA00012636"/>
    </source>
</evidence>
<keyword evidence="5" id="KW-0808">Transferase</keyword>
<feature type="domain" description="Malate synthase TIM barrel" evidence="7">
    <location>
        <begin position="210"/>
        <end position="418"/>
    </location>
</feature>
<keyword evidence="4" id="KW-0816">Tricarboxylic acid cycle</keyword>
<dbReference type="PANTHER" id="PTHR42902">
    <property type="entry name" value="MALATE SYNTHASE"/>
    <property type="match status" value="1"/>
</dbReference>
<accession>F2L3M1</accession>
<dbReference type="EC" id="2.3.3.9" evidence="2"/>
<keyword evidence="3" id="KW-0329">Glyoxylate bypass</keyword>
<dbReference type="Proteomes" id="UP000008138">
    <property type="component" value="Chromosome"/>
</dbReference>
<dbReference type="STRING" id="999630.TUZN_0510"/>
<protein>
    <recommendedName>
        <fullName evidence="2">malate synthase</fullName>
        <ecNumber evidence="2">2.3.3.9</ecNumber>
    </recommendedName>
</protein>
<dbReference type="GO" id="GO:0006099">
    <property type="term" value="P:tricarboxylic acid cycle"/>
    <property type="evidence" value="ECO:0007669"/>
    <property type="project" value="UniProtKB-KW"/>
</dbReference>
<dbReference type="GO" id="GO:0005737">
    <property type="term" value="C:cytoplasm"/>
    <property type="evidence" value="ECO:0007669"/>
    <property type="project" value="TreeGrafter"/>
</dbReference>
<keyword evidence="9" id="KW-1185">Reference proteome</keyword>
<dbReference type="AlphaFoldDB" id="F2L3M1"/>
<evidence type="ECO:0000313" key="9">
    <source>
        <dbReference type="Proteomes" id="UP000008138"/>
    </source>
</evidence>
<dbReference type="HOGENOM" id="CLU_342775_0_0_2"/>
<dbReference type="Gene3D" id="1.20.1220.12">
    <property type="entry name" value="Malate synthase, domain III"/>
    <property type="match status" value="1"/>
</dbReference>
<comment type="similarity">
    <text evidence="1">Belongs to the malate synthase family.</text>
</comment>
<evidence type="ECO:0000256" key="5">
    <source>
        <dbReference type="ARBA" id="ARBA00022679"/>
    </source>
</evidence>
<dbReference type="EMBL" id="CP002590">
    <property type="protein sequence ID" value="AEA12005.1"/>
    <property type="molecule type" value="Genomic_DNA"/>
</dbReference>
<dbReference type="FunFam" id="3.20.20.360:FF:000005">
    <property type="entry name" value="Malate synthase (GlcB)"/>
    <property type="match status" value="1"/>
</dbReference>
<evidence type="ECO:0000256" key="3">
    <source>
        <dbReference type="ARBA" id="ARBA00022435"/>
    </source>
</evidence>
<sequence length="818" mass="93472">MRNMIEINKRVLEEYGDLFGRKVVNGREIVVEQLIEELARELGGEIDAAIRKRKEWHERREPVKVKGAFPRWDDKFVDADGNVRTFREIVQGLIDNFLGRDTPLRWGLNQNVPVPDDLHPLKNPGLEITGPWYPMSRAIHQINADVVSMMEDEEDASPAWYVPWGSGRSVAAVWEARRIVKRVLSGDVPEPYIEGGKEYRIRKPREKWPTLIHRVPGIHILDFDVRVDGRPVPAIITSVVLYTANNYDLLKKAGSGVYFYVPKTQTPDEALVVEKILRRVEQRLGLKTGELKIAMLYEEARAGLYLPVIFWIWRERLVKINNGRWDYLGSLIEMWREEAVFPDPQNITMTHPIMMAYQKYNALLTLMAGLDKNGELRAGPVGGMAAVMLYRQGDPYGRERYNARALRGIWIDKLRERLIGLIFVAEEPAGKVTLGDVLKGKVKGRLYDLFRQSWVATPEEAYVKAGNEPLRASLEELQAMINKPVKYVEVDGVKIPAVDSGLTEQERALFQRLGLIDENGNITPWVVRKDMVDTPEKLLNNPELWGGKDLWSALYEPPKGDITIEHIQHAFYMAANYGFQLLNGNLAAAIDDYELGQRFMNDLATYRIFSTWLWTLLRHEAAVTKDGYLKGPDRTPLGVVPAKNEIAVKAGDRFNREMFEKLWDLHMQWTNAFYEDFDRIAAERIAGRYDPKVKEALSKAYAAGPFRHISPRAVAEAIAPLVGKPVDAVEREVVANAPRFDRTFAPVIMEILKAKLTSPLYVQHGGRVVMVLSPLPPEEREQALMALFGPRDRVERLIAEGKLRKEILEIYDYIHDIR</sequence>
<reference evidence="8 9" key="1">
    <citation type="journal article" date="2011" name="J. Bacteriol.">
        <title>Complete genome sequence of the thermoacidophilic crenarchaeon Thermoproteus uzoniensis 768-20.</title>
        <authorList>
            <person name="Mardanov A.V."/>
            <person name="Gumerov V.M."/>
            <person name="Beletsky A.V."/>
            <person name="Prokofeva M.I."/>
            <person name="Bonch-Osmolovskaya E.A."/>
            <person name="Ravin N.V."/>
            <person name="Skryabin K.G."/>
        </authorList>
    </citation>
    <scope>NUCLEOTIDE SEQUENCE [LARGE SCALE GENOMIC DNA]</scope>
    <source>
        <strain evidence="8 9">768-20</strain>
    </source>
</reference>
<dbReference type="InterPro" id="IPR046363">
    <property type="entry name" value="MS_N_TIM-barrel_dom"/>
</dbReference>
<evidence type="ECO:0000256" key="6">
    <source>
        <dbReference type="ARBA" id="ARBA00047918"/>
    </source>
</evidence>
<evidence type="ECO:0000256" key="1">
    <source>
        <dbReference type="ARBA" id="ARBA00006394"/>
    </source>
</evidence>
<dbReference type="eggNOG" id="arCOG05498">
    <property type="taxonomic scope" value="Archaea"/>
</dbReference>
<dbReference type="PANTHER" id="PTHR42902:SF1">
    <property type="entry name" value="MALATE SYNTHASE 1-RELATED"/>
    <property type="match status" value="1"/>
</dbReference>
<dbReference type="GO" id="GO:0006097">
    <property type="term" value="P:glyoxylate cycle"/>
    <property type="evidence" value="ECO:0007669"/>
    <property type="project" value="UniProtKB-KW"/>
</dbReference>
<name>F2L3M1_THEU7</name>
<dbReference type="Pfam" id="PF01274">
    <property type="entry name" value="MS_TIM-barrel"/>
    <property type="match status" value="1"/>
</dbReference>
<dbReference type="GO" id="GO:0004474">
    <property type="term" value="F:malate synthase activity"/>
    <property type="evidence" value="ECO:0007669"/>
    <property type="project" value="UniProtKB-EC"/>
</dbReference>
<dbReference type="InterPro" id="IPR006252">
    <property type="entry name" value="Malate_synthA"/>
</dbReference>
<evidence type="ECO:0000256" key="4">
    <source>
        <dbReference type="ARBA" id="ARBA00022532"/>
    </source>
</evidence>
<dbReference type="InterPro" id="IPR044856">
    <property type="entry name" value="Malate_synth_C_sf"/>
</dbReference>
<organism evidence="8 9">
    <name type="scientific">Thermoproteus uzoniensis (strain 768-20)</name>
    <dbReference type="NCBI Taxonomy" id="999630"/>
    <lineage>
        <taxon>Archaea</taxon>
        <taxon>Thermoproteota</taxon>
        <taxon>Thermoprotei</taxon>
        <taxon>Thermoproteales</taxon>
        <taxon>Thermoproteaceae</taxon>
        <taxon>Thermoproteus</taxon>
    </lineage>
</organism>
<dbReference type="InterPro" id="IPR001465">
    <property type="entry name" value="Malate_synthase_TIM"/>
</dbReference>
<dbReference type="KEGG" id="tuz:TUZN_0510"/>
<dbReference type="OrthoDB" id="24568at2157"/>
<dbReference type="InterPro" id="IPR011076">
    <property type="entry name" value="Malate_synth_sf"/>
</dbReference>
<gene>
    <name evidence="8" type="ordered locus">TUZN_0510</name>
</gene>
<comment type="catalytic activity">
    <reaction evidence="6">
        <text>glyoxylate + acetyl-CoA + H2O = (S)-malate + CoA + H(+)</text>
        <dbReference type="Rhea" id="RHEA:18181"/>
        <dbReference type="ChEBI" id="CHEBI:15377"/>
        <dbReference type="ChEBI" id="CHEBI:15378"/>
        <dbReference type="ChEBI" id="CHEBI:15589"/>
        <dbReference type="ChEBI" id="CHEBI:36655"/>
        <dbReference type="ChEBI" id="CHEBI:57287"/>
        <dbReference type="ChEBI" id="CHEBI:57288"/>
        <dbReference type="EC" id="2.3.3.9"/>
    </reaction>
</comment>
<evidence type="ECO:0000259" key="7">
    <source>
        <dbReference type="Pfam" id="PF01274"/>
    </source>
</evidence>